<proteinExistence type="predicted"/>
<dbReference type="GO" id="GO:0005777">
    <property type="term" value="C:peroxisome"/>
    <property type="evidence" value="ECO:0007669"/>
    <property type="project" value="InterPro"/>
</dbReference>
<feature type="compositionally biased region" description="Polar residues" evidence="1">
    <location>
        <begin position="658"/>
        <end position="667"/>
    </location>
</feature>
<evidence type="ECO:0000256" key="1">
    <source>
        <dbReference type="SAM" id="MobiDB-lite"/>
    </source>
</evidence>
<feature type="region of interest" description="Disordered" evidence="1">
    <location>
        <begin position="927"/>
        <end position="954"/>
    </location>
</feature>
<dbReference type="PANTHER" id="PTHR14918:SF3">
    <property type="entry name" value="KICSTOR COMPLEX PROTEIN SZT2"/>
    <property type="match status" value="1"/>
</dbReference>
<feature type="region of interest" description="Disordered" evidence="1">
    <location>
        <begin position="647"/>
        <end position="667"/>
    </location>
</feature>
<feature type="region of interest" description="Disordered" evidence="1">
    <location>
        <begin position="1387"/>
        <end position="1455"/>
    </location>
</feature>
<feature type="region of interest" description="Disordered" evidence="1">
    <location>
        <begin position="523"/>
        <end position="552"/>
    </location>
</feature>
<keyword evidence="3" id="KW-1185">Reference proteome</keyword>
<feature type="region of interest" description="Disordered" evidence="1">
    <location>
        <begin position="289"/>
        <end position="319"/>
    </location>
</feature>
<name>A0A3B4V4M1_SERDU</name>
<feature type="region of interest" description="Disordered" evidence="1">
    <location>
        <begin position="1824"/>
        <end position="1853"/>
    </location>
</feature>
<dbReference type="GeneTree" id="ENSGT00390000018402"/>
<feature type="compositionally biased region" description="Low complexity" evidence="1">
    <location>
        <begin position="927"/>
        <end position="937"/>
    </location>
</feature>
<organism evidence="2 3">
    <name type="scientific">Seriola dumerili</name>
    <name type="common">Greater amberjack</name>
    <name type="synonym">Caranx dumerili</name>
    <dbReference type="NCBI Taxonomy" id="41447"/>
    <lineage>
        <taxon>Eukaryota</taxon>
        <taxon>Metazoa</taxon>
        <taxon>Chordata</taxon>
        <taxon>Craniata</taxon>
        <taxon>Vertebrata</taxon>
        <taxon>Euteleostomi</taxon>
        <taxon>Actinopterygii</taxon>
        <taxon>Neopterygii</taxon>
        <taxon>Teleostei</taxon>
        <taxon>Neoteleostei</taxon>
        <taxon>Acanthomorphata</taxon>
        <taxon>Carangaria</taxon>
        <taxon>Carangiformes</taxon>
        <taxon>Carangidae</taxon>
        <taxon>Seriola</taxon>
    </lineage>
</organism>
<dbReference type="PANTHER" id="PTHR14918">
    <property type="entry name" value="KICSTOR COMPLEX PROTEIN SZT2"/>
    <property type="match status" value="1"/>
</dbReference>
<evidence type="ECO:0000313" key="3">
    <source>
        <dbReference type="Proteomes" id="UP000261420"/>
    </source>
</evidence>
<feature type="region of interest" description="Disordered" evidence="1">
    <location>
        <begin position="592"/>
        <end position="626"/>
    </location>
</feature>
<sequence>MVIELPMRVNNNTTSNTDRESHSCIVQYILFPPHSTSTKDSFSTDDDNDTEVEAVDMDTELNLVTECWVEPQSGTVMNCMDQHRHLQGLKYQEIPQAIFPRDLTCMSTMMTFEYLSQLCQNKDQVCSLPAGLKGDSIHIVPFQFDLIQLLPKCQQVELFFLTFMLENEEQVHSSTCLPNELLLSLFHSSLEHELSDKEIPLADSDHVAFMHHILERERDGHMAPFSLPVIKGQYLVDEEPLLVESSCSMPQWRCYAKYISPQQILLTFLPASFTDVLMLMAAGLETEPHSNISMQEDDTLTPSIKSQADTLSGSTSGLEKSESSLSLAKGVQFSEPQKTDFRISFGRQVSQHSTSDSSQLKCPVYVYNCSLEHLKEQLVHPNTSRQPRDIFRSLSQDRSSPSLWTDLLAQPHKHKELANYCSLLQEHYHQSYVKGVYRSLQQSCSISSQDVLMAMDYCEESLQEIDITSFLQTLCGHIRVFRDHGEAPGWRANPKPSRSPATFIIGEVEEDRPSDRVAVASMSSIDMEDSSEAESRGKSSAPTSPLTLDESRTPKCEVYPDLHRIIQDKFMEIVSHYFKTVPSNPHYFFYCPPSSKREDSEDDEIERRPSEELVSEAEPATEDEHMSGCCVMTESDTDLVVEYEEYAGPSSHGEGEDQSLSDSNTVNQDQDSFSILEGDSLLDPEGQQLDMPPLFVHVTCSVNMKSCHGSMPIQTLPTCLGEIISCLENAEALQSVDLNEFSVTLDIFVLTLPLEIEVMADFHHNRYTSESSVSLNRSPGQPSSYRSDEELMAVLDSLRGAGIRWLLEDEIVSALRHSRVISSATLQKVAEHVLRSSGRLHCHCEDVPLQFVFGPDQSLEKFKEARTRTHARTHTHAHTHTHTHTHTLRTEAVMWQRSVRTLNFLTDMSFCLSSGCGKLRPSRVQSVVSSQGSLDSDMQGYDGGSSDSECESPTLDEQECQSPLMPDFWLIVKIHQDRVKVYSHSRSDKPQEKPGLHQMVVRKIGEICRVVNQRMLLQDLHDSHVCNSLLVAESEEDIWKSESHYRQRLNTSDDYNTEESYQARDYLAATMQFIPGHFACDVVWSTIIHIHPRLKMGPNMGVSRAIQALRSVLNSFCVVNRKNMFVYQERTTKSVFYLRSDFLIAVHLCLFTSSLDGLHIFTQGSRPVGQVDKHILLLVHGVGNAGPEITDELVKVLRKRLDETTLDIITVMLVRNCKEGTFNYFLCFLGVGGSVYMDLLPQYCLPWLPAVAHYLRQNLLIFLHVPKYTDSNTAHHFKHYFHLSSDLADGDIYLYNKPGGQGTGGKGNHTAPALPVVSACLLTEPQLYVRFDIWEQGNISPLQLSDRLQGALRHALCDVVMELRVLPNPLCLGMVCPATKAQREEAKALGSTPVTGTGTPESTTPTGKSTRRSFWDILSKPDSSELGSPKTTDDIVQEKGEEGRAARRRHKTETIKQQWSQEKAVAVELEQAQRRQVSHLEEGDVGTLHPIYQVTCQPWITFMAKLGCPSIQQCTAEIASHFLLPSILAEIGSLVSSLASDTAVKAFEKTSHSLLCGLIHISLLSHSVPLSSAHKGFQRFEALEQSDWFSPSQAGAGLAPRQRFLYISILDKKVTLYSYNWSVDLGASLNRELVRLVKWQNARAHVVHCLLNQKMGLFHHYCFSDAPLHEMDSKQNPNPFLGPSTEPDALLRSAVPPLPSKEQGRLGSSGRSLAPLHFPSELLPFDEALRDICTTRPLIEGDAVTRHGGQLLDIKAAERKELEKQMKIENLFVTWQQRSAQSNMPISGVDLETLKQSSRLVHYCATPLLFDPVFRKQIQEEQIVQPPVKKRHRSSDSTASGRDRSYSTDSADMLPSRLKEEPWLLEISSTFLQQYVQYLQSMGFILVQVRPQSPARSSMSSEARMSFSYVKQKSEDSPKVSASCTTAYHLQRALPGGIVLMELAFQGCYFCVKQYALECSRIPMGQTVNSQLSMLFTEECDKVRDLMHVHSFSYDFHLRVVHQYLVGCHMTLRQGYQLTDFLDDFISHHPDIPKFGRNHVFQGSFSISTGMITAHQLYNYITDHASTYSMKPLRMSKTAVTTDNKKGTPDLHEYALVALWNSSGSYKDLEGLHHHDDFDVSLVVCHNAAPFEEQSDGERHLLRLRFYVIMTSQRELFPRLTADMRRFKNGRLPPDRTEACGSRGAEQDLWEETSSEGLFYPSPVFPLLNNEVASARRQIQASVEQAMGHCRRDNLWRRLFHGEHLALDKLKLTKLSFNELEELLESVQSRSVGEIDPQLDCFLTMSPAWYQSLIKVLLNRFPQSCRHFDDNSIQYLAVLNQKFTDCFVLVFLDSQAGKTSLKVVFREPLPSQPQASSSPPPQLVSMYHHLESVINTACYNLWTGLL</sequence>
<protein>
    <submittedName>
        <fullName evidence="2">SZT2 subunit of KICSTOR complex</fullName>
    </submittedName>
</protein>
<accession>A0A3B4V4M1</accession>
<dbReference type="InterPro" id="IPR033228">
    <property type="entry name" value="SZT2"/>
</dbReference>
<reference evidence="2" key="1">
    <citation type="submission" date="2025-08" db="UniProtKB">
        <authorList>
            <consortium name="Ensembl"/>
        </authorList>
    </citation>
    <scope>IDENTIFICATION</scope>
</reference>
<evidence type="ECO:0000313" key="2">
    <source>
        <dbReference type="Ensembl" id="ENSSDUP00000025070.1"/>
    </source>
</evidence>
<feature type="compositionally biased region" description="Basic and acidic residues" evidence="1">
    <location>
        <begin position="1431"/>
        <end position="1445"/>
    </location>
</feature>
<dbReference type="Ensembl" id="ENSSDUT00000025533.1">
    <property type="protein sequence ID" value="ENSSDUP00000025070.1"/>
    <property type="gene ID" value="ENSSDUG00000018123.1"/>
</dbReference>
<feature type="compositionally biased region" description="Basic and acidic residues" evidence="1">
    <location>
        <begin position="595"/>
        <end position="611"/>
    </location>
</feature>
<feature type="compositionally biased region" description="Low complexity" evidence="1">
    <location>
        <begin position="1390"/>
        <end position="1408"/>
    </location>
</feature>
<dbReference type="STRING" id="41447.ENSSDUP00000025070"/>
<reference evidence="2" key="2">
    <citation type="submission" date="2025-09" db="UniProtKB">
        <authorList>
            <consortium name="Ensembl"/>
        </authorList>
    </citation>
    <scope>IDENTIFICATION</scope>
</reference>
<dbReference type="OMA" id="HSYIKLI"/>
<feature type="compositionally biased region" description="Polar residues" evidence="1">
    <location>
        <begin position="289"/>
        <end position="309"/>
    </location>
</feature>
<dbReference type="Proteomes" id="UP000261420">
    <property type="component" value="Unplaced"/>
</dbReference>
<feature type="compositionally biased region" description="Low complexity" evidence="1">
    <location>
        <begin position="310"/>
        <end position="319"/>
    </location>
</feature>